<evidence type="ECO:0000313" key="3">
    <source>
        <dbReference type="Proteomes" id="UP000316426"/>
    </source>
</evidence>
<feature type="region of interest" description="Disordered" evidence="1">
    <location>
        <begin position="422"/>
        <end position="442"/>
    </location>
</feature>
<dbReference type="InterPro" id="IPR027417">
    <property type="entry name" value="P-loop_NTPase"/>
</dbReference>
<evidence type="ECO:0000256" key="1">
    <source>
        <dbReference type="SAM" id="MobiDB-lite"/>
    </source>
</evidence>
<proteinExistence type="predicted"/>
<dbReference type="Proteomes" id="UP000316426">
    <property type="component" value="Chromosome"/>
</dbReference>
<gene>
    <name evidence="2" type="ORF">Spa11_27560</name>
</gene>
<dbReference type="KEGG" id="bmei:Spa11_27560"/>
<accession>A0A518K9T1</accession>
<evidence type="ECO:0000313" key="2">
    <source>
        <dbReference type="EMBL" id="QDV74552.1"/>
    </source>
</evidence>
<dbReference type="RefSeq" id="WP_145113058.1">
    <property type="nucleotide sequence ID" value="NZ_CP036349.1"/>
</dbReference>
<protein>
    <submittedName>
        <fullName evidence="2">AAA-like domain protein</fullName>
    </submittedName>
</protein>
<sequence>MIIAPPKPVPANHIRFGMTDTVPLDLLLDQLREKHFAIAGPTGQRKTLFALSVLKQFVALPEDVCVYVDLGGDPVAYWVLADAAKKADKPVYFFSLNNLHDTVSWDPVLGTPAYAVDTTVASSGVATGLELLHGSGYGRSFYGRLNQREVDSAFDNLIAAKGRLPSFPELVRELSRMGEASRNAKHVSEAFLAAERLLRYDALTGKRPRKLDLGQAIDEGAVIYFYLPTALREEASRSVASMLMRAVMAQCEHRCEEGLPKRYVHLGVDEYPQVAASRGAVDSAMVLARKWSLTIWAIFQDDTQLVTPEGDLRSIIRSQCQRILFARESEEEIKELRERSRDVLRDDTSQSLRGLSHSTSVRQVLEPAISRNDVLELSGVAMRAYAVLRLGDKHRDPIPFTIIPPTASPAEHDLLKRKKLPRYTPASGAAPAEPTTDPLTLRQAERRKRLQDLHHQVRVELSWRLRSDSPSSSEGAV</sequence>
<name>A0A518K9T1_9BACT</name>
<reference evidence="2 3" key="1">
    <citation type="submission" date="2019-02" db="EMBL/GenBank/DDBJ databases">
        <title>Deep-cultivation of Planctomycetes and their phenomic and genomic characterization uncovers novel biology.</title>
        <authorList>
            <person name="Wiegand S."/>
            <person name="Jogler M."/>
            <person name="Boedeker C."/>
            <person name="Pinto D."/>
            <person name="Vollmers J."/>
            <person name="Rivas-Marin E."/>
            <person name="Kohn T."/>
            <person name="Peeters S.H."/>
            <person name="Heuer A."/>
            <person name="Rast P."/>
            <person name="Oberbeckmann S."/>
            <person name="Bunk B."/>
            <person name="Jeske O."/>
            <person name="Meyerdierks A."/>
            <person name="Storesund J.E."/>
            <person name="Kallscheuer N."/>
            <person name="Luecker S."/>
            <person name="Lage O.M."/>
            <person name="Pohl T."/>
            <person name="Merkel B.J."/>
            <person name="Hornburger P."/>
            <person name="Mueller R.-W."/>
            <person name="Bruemmer F."/>
            <person name="Labrenz M."/>
            <person name="Spormann A.M."/>
            <person name="Op den Camp H."/>
            <person name="Overmann J."/>
            <person name="Amann R."/>
            <person name="Jetten M.S.M."/>
            <person name="Mascher T."/>
            <person name="Medema M.H."/>
            <person name="Devos D.P."/>
            <person name="Kaster A.-K."/>
            <person name="Ovreas L."/>
            <person name="Rohde M."/>
            <person name="Galperin M.Y."/>
            <person name="Jogler C."/>
        </authorList>
    </citation>
    <scope>NUCLEOTIDE SEQUENCE [LARGE SCALE GENOMIC DNA]</scope>
    <source>
        <strain evidence="2 3">Spa11</strain>
    </source>
</reference>
<dbReference type="Gene3D" id="3.40.50.300">
    <property type="entry name" value="P-loop containing nucleotide triphosphate hydrolases"/>
    <property type="match status" value="1"/>
</dbReference>
<dbReference type="SUPFAM" id="SSF52540">
    <property type="entry name" value="P-loop containing nucleoside triphosphate hydrolases"/>
    <property type="match status" value="1"/>
</dbReference>
<dbReference type="EMBL" id="CP036349">
    <property type="protein sequence ID" value="QDV74552.1"/>
    <property type="molecule type" value="Genomic_DNA"/>
</dbReference>
<dbReference type="AlphaFoldDB" id="A0A518K9T1"/>
<keyword evidence="3" id="KW-1185">Reference proteome</keyword>
<organism evidence="2 3">
    <name type="scientific">Botrimarina mediterranea</name>
    <dbReference type="NCBI Taxonomy" id="2528022"/>
    <lineage>
        <taxon>Bacteria</taxon>
        <taxon>Pseudomonadati</taxon>
        <taxon>Planctomycetota</taxon>
        <taxon>Planctomycetia</taxon>
        <taxon>Pirellulales</taxon>
        <taxon>Lacipirellulaceae</taxon>
        <taxon>Botrimarina</taxon>
    </lineage>
</organism>